<feature type="transmembrane region" description="Helical" evidence="1">
    <location>
        <begin position="20"/>
        <end position="38"/>
    </location>
</feature>
<proteinExistence type="predicted"/>
<dbReference type="AlphaFoldDB" id="A0A3D8VKQ3"/>
<dbReference type="Proteomes" id="UP000256829">
    <property type="component" value="Unassembled WGS sequence"/>
</dbReference>
<dbReference type="EMBL" id="QTJR01000001">
    <property type="protein sequence ID" value="RDY69398.1"/>
    <property type="molecule type" value="Genomic_DNA"/>
</dbReference>
<keyword evidence="3" id="KW-1185">Reference proteome</keyword>
<sequence>MELNAVSRSWQRIPVSARAWIRRVAFALLGVYAFYLLAGNVFINTPVGEWTANRKPEKFRIEWGPGYTVWPGRVHVWDVRMKGHAGRATWAVNAARANGRIGILPLLRKTVRVPEVIAVDVTGAVDIGGARRPPLPARPGGWVLQFDRIHSDSIRNGRLGDLVLEGLGSADVGFYKQLRGGALELMPSRAHFESVQLRFGKEALLRDGRIDADFAIARHTREQAPGIAKLLLTDAKLKLDGKAPTLRVEVDPQGRIALANVAGDGRAQIDLGFARGSLTPGSRLRWHTPVTGHDGRGAAFDDALDVALDVDRDMRLVARAPAHAEGRLSLDANLTVRGTQVPLKDPRSLLPRSSGHVVGRWHFASLRWLGNFFDAPWLSLDGAGVVDADVRVVDGRVAGGSRVGVPDVQAVAHVMGNRIAGRAKADGRLDAGPNDEVLPRLDLLMERFDIAADDAPAKPFVQGRNLRLLLESVSGLERQALRQPGAMKQVGQAMRAHLTFANAQVPDLRAYNRYLPNEHLRFDGGAGTLSGDLTLDGAGAIGQGTLGVNARAARMHLAGIALRTDVDIDTKLRRADLKRHTFNIDGTRLALQNVSFTEPGGESRSGWWTRIDLQRARMDWDRPVSIDGRAQIAMKDVGFLLALFSRKKDYPKWMGKLIDSGQAQASGNVRLAGKTLLLNDVHASNQRYDVMARLRLHGKQRDGSLYAKWGVLSCAVAVDDGQRDFHLIKAREWYDAQPRLAP</sequence>
<gene>
    <name evidence="2" type="ORF">DX912_01100</name>
</gene>
<organism evidence="2 3">
    <name type="scientific">Lysobacter soli</name>
    <dbReference type="NCBI Taxonomy" id="453783"/>
    <lineage>
        <taxon>Bacteria</taxon>
        <taxon>Pseudomonadati</taxon>
        <taxon>Pseudomonadota</taxon>
        <taxon>Gammaproteobacteria</taxon>
        <taxon>Lysobacterales</taxon>
        <taxon>Lysobacteraceae</taxon>
        <taxon>Lysobacter</taxon>
    </lineage>
</organism>
<accession>A0A3D8VKQ3</accession>
<protein>
    <submittedName>
        <fullName evidence="2">Uncharacterized protein</fullName>
    </submittedName>
</protein>
<evidence type="ECO:0000256" key="1">
    <source>
        <dbReference type="SAM" id="Phobius"/>
    </source>
</evidence>
<keyword evidence="1" id="KW-1133">Transmembrane helix</keyword>
<evidence type="ECO:0000313" key="2">
    <source>
        <dbReference type="EMBL" id="RDY69398.1"/>
    </source>
</evidence>
<comment type="caution">
    <text evidence="2">The sequence shown here is derived from an EMBL/GenBank/DDBJ whole genome shotgun (WGS) entry which is preliminary data.</text>
</comment>
<evidence type="ECO:0000313" key="3">
    <source>
        <dbReference type="Proteomes" id="UP000256829"/>
    </source>
</evidence>
<keyword evidence="1" id="KW-0812">Transmembrane</keyword>
<dbReference type="RefSeq" id="WP_115840617.1">
    <property type="nucleotide sequence ID" value="NZ_CP183976.1"/>
</dbReference>
<name>A0A3D8VKQ3_9GAMM</name>
<reference evidence="2 3" key="1">
    <citation type="submission" date="2018-08" db="EMBL/GenBank/DDBJ databases">
        <title>Lysobacter soli KCTC 22011, whole genome shotgun sequence.</title>
        <authorList>
            <person name="Zhang X."/>
            <person name="Feng G."/>
            <person name="Zhu H."/>
        </authorList>
    </citation>
    <scope>NUCLEOTIDE SEQUENCE [LARGE SCALE GENOMIC DNA]</scope>
    <source>
        <strain evidence="2 3">KCTC 22011</strain>
    </source>
</reference>
<keyword evidence="1" id="KW-0472">Membrane</keyword>